<feature type="coiled-coil region" evidence="1">
    <location>
        <begin position="288"/>
        <end position="322"/>
    </location>
</feature>
<dbReference type="OrthoDB" id="2130750at2759"/>
<keyword evidence="1" id="KW-0175">Coiled coil</keyword>
<dbReference type="STRING" id="1288291.A0A059F022"/>
<dbReference type="Proteomes" id="UP000030655">
    <property type="component" value="Unassembled WGS sequence"/>
</dbReference>
<name>A0A059F022_9MICR</name>
<dbReference type="SMART" id="SM01052">
    <property type="entry name" value="CAP_GLY"/>
    <property type="match status" value="1"/>
</dbReference>
<accession>A0A059F022</accession>
<evidence type="ECO:0000259" key="2">
    <source>
        <dbReference type="PROSITE" id="PS50245"/>
    </source>
</evidence>
<keyword evidence="4" id="KW-1185">Reference proteome</keyword>
<organism evidence="3 4">
    <name type="scientific">Anncaliia algerae PRA339</name>
    <dbReference type="NCBI Taxonomy" id="1288291"/>
    <lineage>
        <taxon>Eukaryota</taxon>
        <taxon>Fungi</taxon>
        <taxon>Fungi incertae sedis</taxon>
        <taxon>Microsporidia</taxon>
        <taxon>Tubulinosematoidea</taxon>
        <taxon>Tubulinosematidae</taxon>
        <taxon>Anncaliia</taxon>
    </lineage>
</organism>
<dbReference type="SUPFAM" id="SSF74924">
    <property type="entry name" value="Cap-Gly domain"/>
    <property type="match status" value="1"/>
</dbReference>
<dbReference type="InterPro" id="IPR000938">
    <property type="entry name" value="CAP-Gly_domain"/>
</dbReference>
<feature type="domain" description="CAP-Gly" evidence="2">
    <location>
        <begin position="23"/>
        <end position="65"/>
    </location>
</feature>
<dbReference type="EMBL" id="KK365171">
    <property type="protein sequence ID" value="KCZ80613.1"/>
    <property type="molecule type" value="Genomic_DNA"/>
</dbReference>
<dbReference type="PROSITE" id="PS50245">
    <property type="entry name" value="CAP_GLY_2"/>
    <property type="match status" value="1"/>
</dbReference>
<dbReference type="Pfam" id="PF01302">
    <property type="entry name" value="CAP_GLY"/>
    <property type="match status" value="1"/>
</dbReference>
<dbReference type="HOGENOM" id="CLU_696336_0_0_1"/>
<reference evidence="3 4" key="2">
    <citation type="submission" date="2014-03" db="EMBL/GenBank/DDBJ databases">
        <title>The Genome Sequence of Anncaliia algerae insect isolate PRA339.</title>
        <authorList>
            <consortium name="The Broad Institute Genome Sequencing Platform"/>
            <consortium name="The Broad Institute Genome Sequencing Center for Infectious Disease"/>
            <person name="Cuomo C."/>
            <person name="Becnel J."/>
            <person name="Sanscrainte N."/>
            <person name="Walker B."/>
            <person name="Young S.K."/>
            <person name="Zeng Q."/>
            <person name="Gargeya S."/>
            <person name="Fitzgerald M."/>
            <person name="Haas B."/>
            <person name="Abouelleil A."/>
            <person name="Alvarado L."/>
            <person name="Arachchi H.M."/>
            <person name="Berlin A.M."/>
            <person name="Chapman S.B."/>
            <person name="Dewar J."/>
            <person name="Goldberg J."/>
            <person name="Griggs A."/>
            <person name="Gujja S."/>
            <person name="Hansen M."/>
            <person name="Howarth C."/>
            <person name="Imamovic A."/>
            <person name="Larimer J."/>
            <person name="McCowan C."/>
            <person name="Murphy C."/>
            <person name="Neiman D."/>
            <person name="Pearson M."/>
            <person name="Priest M."/>
            <person name="Roberts A."/>
            <person name="Saif S."/>
            <person name="Shea T."/>
            <person name="Sisk P."/>
            <person name="Sykes S."/>
            <person name="Wortman J."/>
            <person name="Nusbaum C."/>
            <person name="Birren B."/>
        </authorList>
    </citation>
    <scope>NUCLEOTIDE SEQUENCE [LARGE SCALE GENOMIC DNA]</scope>
    <source>
        <strain evidence="3 4">PRA339</strain>
    </source>
</reference>
<evidence type="ECO:0000313" key="3">
    <source>
        <dbReference type="EMBL" id="KCZ80613.1"/>
    </source>
</evidence>
<dbReference type="Gene3D" id="2.30.30.190">
    <property type="entry name" value="CAP Gly-rich-like domain"/>
    <property type="match status" value="1"/>
</dbReference>
<protein>
    <recommendedName>
        <fullName evidence="2">CAP-Gly domain-containing protein</fullName>
    </recommendedName>
</protein>
<evidence type="ECO:0000256" key="1">
    <source>
        <dbReference type="SAM" id="Coils"/>
    </source>
</evidence>
<dbReference type="AlphaFoldDB" id="A0A059F022"/>
<reference evidence="4" key="1">
    <citation type="submission" date="2013-02" db="EMBL/GenBank/DDBJ databases">
        <authorList>
            <consortium name="The Broad Institute Genome Sequencing Platform"/>
            <person name="Cuomo C."/>
            <person name="Becnel J."/>
            <person name="Sanscrainte N."/>
            <person name="Walker B."/>
            <person name="Young S.K."/>
            <person name="Zeng Q."/>
            <person name="Gargeya S."/>
            <person name="Fitzgerald M."/>
            <person name="Haas B."/>
            <person name="Abouelleil A."/>
            <person name="Alvarado L."/>
            <person name="Arachchi H.M."/>
            <person name="Berlin A.M."/>
            <person name="Chapman S.B."/>
            <person name="Dewar J."/>
            <person name="Goldberg J."/>
            <person name="Griggs A."/>
            <person name="Gujja S."/>
            <person name="Hansen M."/>
            <person name="Howarth C."/>
            <person name="Imamovic A."/>
            <person name="Larimer J."/>
            <person name="McCowan C."/>
            <person name="Murphy C."/>
            <person name="Neiman D."/>
            <person name="Pearson M."/>
            <person name="Priest M."/>
            <person name="Roberts A."/>
            <person name="Saif S."/>
            <person name="Shea T."/>
            <person name="Sisk P."/>
            <person name="Sykes S."/>
            <person name="Wortman J."/>
            <person name="Nusbaum C."/>
            <person name="Birren B."/>
        </authorList>
    </citation>
    <scope>NUCLEOTIDE SEQUENCE [LARGE SCALE GENOMIC DNA]</scope>
    <source>
        <strain evidence="4">PRA339</strain>
    </source>
</reference>
<evidence type="ECO:0000313" key="4">
    <source>
        <dbReference type="Proteomes" id="UP000030655"/>
    </source>
</evidence>
<proteinExistence type="predicted"/>
<dbReference type="VEuPathDB" id="MicrosporidiaDB:H312_01988"/>
<sequence length="396" mass="46495">MEFTIGQRIECLDEYRGEVAYIGKLKGRESLYVGIRLDKPVGKNSGMYLGERYFIAGKNHGIFVKYEHIKELEKTNKILQNTIPELEEEISKIGPFSLEKAAKILSHNKDETIYMDETNLDINNLENGSLVISKNVNDFLSKNRIDFQRESDLQSKKQLSKHEKGKEYYKLLKERQKVRELNEYLKEDTSLVEGTDMEKEKETKDFLYEKNTITENKENSLHKLIDLCKFGQNESNLNKITNNLNDSKINSSLKNDTFQNFDQKVFYNQNPRKMEEELKLFKDSRKSIETINDNMRSVQRDLEEAERELKVEIKKRKDLEEMIKNRVKSVIDKLRGTLQEVKECFTKVEKHKSKEKGNLNYLLSGVINSLEEKNVKEFNKNFELFKNEVSKKGIVV</sequence>
<dbReference type="InterPro" id="IPR036859">
    <property type="entry name" value="CAP-Gly_dom_sf"/>
</dbReference>
<gene>
    <name evidence="3" type="ORF">H312_01988</name>
</gene>